<dbReference type="CDD" id="cd19090">
    <property type="entry name" value="AKR_AKR15A-like"/>
    <property type="match status" value="1"/>
</dbReference>
<protein>
    <submittedName>
        <fullName evidence="2">Aldo/keto reductase</fullName>
    </submittedName>
</protein>
<keyword evidence="3" id="KW-1185">Reference proteome</keyword>
<evidence type="ECO:0000259" key="1">
    <source>
        <dbReference type="Pfam" id="PF00248"/>
    </source>
</evidence>
<sequence>MSTTTPDPLATRPLGRTGLSTTALALGTSSLGGTTIPPAHDVPEEEALATVEEVLRRGITHLDTSNQYGDGESERRLGLGLRRAGGLPDGVLLATKVDPLPGSDDFSGARVRRSVQESLERLGRERFDLVHLHDPERISFEDATAPGGPVEALLALREEGLVGHLGVAGGPVDLLRRYVATGVFEVVLTHNRLTLVDSSAEPLVEDAAAAGVAVVNAAPYGGGMLVRGPDEVPTYCYRPAGEDVLARVREMQRVCEEAGVPLAAAALQHSLRDERVAATVVGMSAPGRVARTLELARHPVDDATWARLEELAAPGRAGVGL</sequence>
<evidence type="ECO:0000313" key="3">
    <source>
        <dbReference type="Proteomes" id="UP000555552"/>
    </source>
</evidence>
<proteinExistence type="predicted"/>
<dbReference type="InterPro" id="IPR023210">
    <property type="entry name" value="NADP_OxRdtase_dom"/>
</dbReference>
<dbReference type="RefSeq" id="WP_171202199.1">
    <property type="nucleotide sequence ID" value="NZ_BAAANP010000019.1"/>
</dbReference>
<dbReference type="Proteomes" id="UP000555552">
    <property type="component" value="Unassembled WGS sequence"/>
</dbReference>
<dbReference type="PANTHER" id="PTHR42686:SF1">
    <property type="entry name" value="GH17980P-RELATED"/>
    <property type="match status" value="1"/>
</dbReference>
<dbReference type="AlphaFoldDB" id="A0A849BIC7"/>
<comment type="caution">
    <text evidence="2">The sequence shown here is derived from an EMBL/GenBank/DDBJ whole genome shotgun (WGS) entry which is preliminary data.</text>
</comment>
<reference evidence="2 3" key="1">
    <citation type="submission" date="2020-05" db="EMBL/GenBank/DDBJ databases">
        <title>MicrobeNet Type strains.</title>
        <authorList>
            <person name="Nicholson A.C."/>
        </authorList>
    </citation>
    <scope>NUCLEOTIDE SEQUENCE [LARGE SCALE GENOMIC DNA]</scope>
    <source>
        <strain evidence="2 3">JCM 14547</strain>
    </source>
</reference>
<name>A0A849BIC7_9ACTN</name>
<dbReference type="PANTHER" id="PTHR42686">
    <property type="entry name" value="GH17980P-RELATED"/>
    <property type="match status" value="1"/>
</dbReference>
<dbReference type="GO" id="GO:0005829">
    <property type="term" value="C:cytosol"/>
    <property type="evidence" value="ECO:0007669"/>
    <property type="project" value="TreeGrafter"/>
</dbReference>
<dbReference type="GO" id="GO:0016491">
    <property type="term" value="F:oxidoreductase activity"/>
    <property type="evidence" value="ECO:0007669"/>
    <property type="project" value="InterPro"/>
</dbReference>
<dbReference type="InterPro" id="IPR036812">
    <property type="entry name" value="NAD(P)_OxRdtase_dom_sf"/>
</dbReference>
<dbReference type="Pfam" id="PF00248">
    <property type="entry name" value="Aldo_ket_red"/>
    <property type="match status" value="1"/>
</dbReference>
<dbReference type="Gene3D" id="3.20.20.100">
    <property type="entry name" value="NADP-dependent oxidoreductase domain"/>
    <property type="match status" value="1"/>
</dbReference>
<dbReference type="InterPro" id="IPR020471">
    <property type="entry name" value="AKR"/>
</dbReference>
<dbReference type="SUPFAM" id="SSF51430">
    <property type="entry name" value="NAD(P)-linked oxidoreductase"/>
    <property type="match status" value="1"/>
</dbReference>
<dbReference type="EMBL" id="JABEMA010000035">
    <property type="protein sequence ID" value="NNH22351.1"/>
    <property type="molecule type" value="Genomic_DNA"/>
</dbReference>
<organism evidence="2 3">
    <name type="scientific">Pseudokineococcus marinus</name>
    <dbReference type="NCBI Taxonomy" id="351215"/>
    <lineage>
        <taxon>Bacteria</taxon>
        <taxon>Bacillati</taxon>
        <taxon>Actinomycetota</taxon>
        <taxon>Actinomycetes</taxon>
        <taxon>Kineosporiales</taxon>
        <taxon>Kineosporiaceae</taxon>
        <taxon>Pseudokineococcus</taxon>
    </lineage>
</organism>
<accession>A0A849BIC7</accession>
<gene>
    <name evidence="2" type="ORF">HLB09_04465</name>
</gene>
<evidence type="ECO:0000313" key="2">
    <source>
        <dbReference type="EMBL" id="NNH22351.1"/>
    </source>
</evidence>
<feature type="domain" description="NADP-dependent oxidoreductase" evidence="1">
    <location>
        <begin position="24"/>
        <end position="312"/>
    </location>
</feature>